<dbReference type="OrthoDB" id="3226519at2759"/>
<evidence type="ECO:0000256" key="1">
    <source>
        <dbReference type="SAM" id="MobiDB-lite"/>
    </source>
</evidence>
<evidence type="ECO:0000313" key="4">
    <source>
        <dbReference type="Proteomes" id="UP000053593"/>
    </source>
</evidence>
<reference evidence="3 4" key="1">
    <citation type="submission" date="2014-04" db="EMBL/GenBank/DDBJ databases">
        <title>Evolutionary Origins and Diversification of the Mycorrhizal Mutualists.</title>
        <authorList>
            <consortium name="DOE Joint Genome Institute"/>
            <consortium name="Mycorrhizal Genomics Consortium"/>
            <person name="Kohler A."/>
            <person name="Kuo A."/>
            <person name="Nagy L.G."/>
            <person name="Floudas D."/>
            <person name="Copeland A."/>
            <person name="Barry K.W."/>
            <person name="Cichocki N."/>
            <person name="Veneault-Fourrey C."/>
            <person name="LaButti K."/>
            <person name="Lindquist E.A."/>
            <person name="Lipzen A."/>
            <person name="Lundell T."/>
            <person name="Morin E."/>
            <person name="Murat C."/>
            <person name="Riley R."/>
            <person name="Ohm R."/>
            <person name="Sun H."/>
            <person name="Tunlid A."/>
            <person name="Henrissat B."/>
            <person name="Grigoriev I.V."/>
            <person name="Hibbett D.S."/>
            <person name="Martin F."/>
        </authorList>
    </citation>
    <scope>NUCLEOTIDE SEQUENCE [LARGE SCALE GENOMIC DNA]</scope>
    <source>
        <strain evidence="3 4">FD-317 M1</strain>
    </source>
</reference>
<gene>
    <name evidence="3" type="ORF">GYMLUDRAFT_429931</name>
</gene>
<keyword evidence="4" id="KW-1185">Reference proteome</keyword>
<organism evidence="3 4">
    <name type="scientific">Collybiopsis luxurians FD-317 M1</name>
    <dbReference type="NCBI Taxonomy" id="944289"/>
    <lineage>
        <taxon>Eukaryota</taxon>
        <taxon>Fungi</taxon>
        <taxon>Dikarya</taxon>
        <taxon>Basidiomycota</taxon>
        <taxon>Agaricomycotina</taxon>
        <taxon>Agaricomycetes</taxon>
        <taxon>Agaricomycetidae</taxon>
        <taxon>Agaricales</taxon>
        <taxon>Marasmiineae</taxon>
        <taxon>Omphalotaceae</taxon>
        <taxon>Collybiopsis</taxon>
        <taxon>Collybiopsis luxurians</taxon>
    </lineage>
</organism>
<feature type="signal peptide" evidence="2">
    <location>
        <begin position="1"/>
        <end position="20"/>
    </location>
</feature>
<feature type="chain" id="PRO_5002208253" evidence="2">
    <location>
        <begin position="21"/>
        <end position="215"/>
    </location>
</feature>
<dbReference type="AlphaFoldDB" id="A0A0D0CWA9"/>
<name>A0A0D0CWA9_9AGAR</name>
<dbReference type="HOGENOM" id="CLU_107676_0_0_1"/>
<evidence type="ECO:0000256" key="2">
    <source>
        <dbReference type="SAM" id="SignalP"/>
    </source>
</evidence>
<protein>
    <submittedName>
        <fullName evidence="3">Uncharacterized protein</fullName>
    </submittedName>
</protein>
<accession>A0A0D0CWA9</accession>
<feature type="region of interest" description="Disordered" evidence="1">
    <location>
        <begin position="65"/>
        <end position="91"/>
    </location>
</feature>
<dbReference type="Proteomes" id="UP000053593">
    <property type="component" value="Unassembled WGS sequence"/>
</dbReference>
<keyword evidence="2" id="KW-0732">Signal</keyword>
<evidence type="ECO:0000313" key="3">
    <source>
        <dbReference type="EMBL" id="KIK64067.1"/>
    </source>
</evidence>
<proteinExistence type="predicted"/>
<sequence length="215" mass="23450">MKVFCRVFLAAASFLSFVKTTPTFDINIAEREEMVVCPGQVTISETFIGVKDHVRVARVDCPGDNTTGSTMDARETPARRTQTRGRTLISSRQDNGAAPVDVCGARCNTDCFTPSGGGPDPNDCAVIADAMKYYSQSANNTFVISPGLNSRLVLSYNTCQTFYVNQSPGQQSYCFDDWAAIVNWVAPNCQSTENAHGGNCVAEDQQWFIQVQTKS</sequence>
<dbReference type="EMBL" id="KN834762">
    <property type="protein sequence ID" value="KIK64067.1"/>
    <property type="molecule type" value="Genomic_DNA"/>
</dbReference>